<dbReference type="InterPro" id="IPR005900">
    <property type="entry name" value="6-phosphogluconolactonase_DevB"/>
</dbReference>
<accession>D4Z2T5</accession>
<evidence type="ECO:0000256" key="3">
    <source>
        <dbReference type="ARBA" id="ARBA00004961"/>
    </source>
</evidence>
<comment type="function">
    <text evidence="2 7">Hydrolysis of 6-phosphogluconolactone to 6-phosphogluconate.</text>
</comment>
<evidence type="ECO:0000256" key="1">
    <source>
        <dbReference type="ARBA" id="ARBA00000832"/>
    </source>
</evidence>
<evidence type="ECO:0000313" key="9">
    <source>
        <dbReference type="EMBL" id="BAI96917.1"/>
    </source>
</evidence>
<dbReference type="STRING" id="452662.SJA_C1-20830"/>
<comment type="similarity">
    <text evidence="4 7">Belongs to the glucosamine/galactosamine-6-phosphate isomerase family. 6-phosphogluconolactonase subfamily.</text>
</comment>
<evidence type="ECO:0000259" key="8">
    <source>
        <dbReference type="Pfam" id="PF01182"/>
    </source>
</evidence>
<evidence type="ECO:0000256" key="4">
    <source>
        <dbReference type="ARBA" id="ARBA00010662"/>
    </source>
</evidence>
<dbReference type="GO" id="GO:0005975">
    <property type="term" value="P:carbohydrate metabolic process"/>
    <property type="evidence" value="ECO:0007669"/>
    <property type="project" value="UniProtKB-UniRule"/>
</dbReference>
<evidence type="ECO:0000256" key="5">
    <source>
        <dbReference type="ARBA" id="ARBA00013198"/>
    </source>
</evidence>
<proteinExistence type="inferred from homology"/>
<dbReference type="Pfam" id="PF01182">
    <property type="entry name" value="Glucosamine_iso"/>
    <property type="match status" value="1"/>
</dbReference>
<gene>
    <name evidence="7 9" type="primary">pgl</name>
    <name evidence="9" type="synonym">devB</name>
    <name evidence="9" type="ordered locus">SJA_C1-20830</name>
</gene>
<dbReference type="NCBIfam" id="TIGR01198">
    <property type="entry name" value="pgl"/>
    <property type="match status" value="1"/>
</dbReference>
<dbReference type="GO" id="GO:0006098">
    <property type="term" value="P:pentose-phosphate shunt"/>
    <property type="evidence" value="ECO:0007669"/>
    <property type="project" value="UniProtKB-UniPathway"/>
</dbReference>
<sequence length="229" mass="23868">MPTEHLFVDGALAAADMARRIAMILGDAVAQRGVAAIALSGGRSPRPVLEALAGAALDWDKVIVTLVDERWVAPDHADSNERLVRETLLQGKAAAARFVPMKNKAVDAYAGQAECEAAFAALPWPLDIVLLGMGEDGHTASLFPGAAELAEGLSTGALTLAVTPPAAPHQRMSMSAGAILASRHIFLQIGGAAKKAVYDRALAGGPVEELPVRLALCQHAVSVEVWISE</sequence>
<dbReference type="GO" id="GO:0017057">
    <property type="term" value="F:6-phosphogluconolactonase activity"/>
    <property type="evidence" value="ECO:0007669"/>
    <property type="project" value="UniProtKB-UniRule"/>
</dbReference>
<dbReference type="Proteomes" id="UP000007753">
    <property type="component" value="Chromosome 1"/>
</dbReference>
<dbReference type="GeneID" id="29273661"/>
<dbReference type="HOGENOM" id="CLU_053947_2_1_5"/>
<dbReference type="SUPFAM" id="SSF100950">
    <property type="entry name" value="NagB/RpiA/CoA transferase-like"/>
    <property type="match status" value="1"/>
</dbReference>
<dbReference type="AlphaFoldDB" id="D4Z2T5"/>
<dbReference type="EC" id="3.1.1.31" evidence="5 7"/>
<dbReference type="CDD" id="cd01400">
    <property type="entry name" value="6PGL"/>
    <property type="match status" value="1"/>
</dbReference>
<dbReference type="InterPro" id="IPR037171">
    <property type="entry name" value="NagB/RpiA_transferase-like"/>
</dbReference>
<dbReference type="PANTHER" id="PTHR11054:SF0">
    <property type="entry name" value="6-PHOSPHOGLUCONOLACTONASE"/>
    <property type="match status" value="1"/>
</dbReference>
<keyword evidence="10" id="KW-1185">Reference proteome</keyword>
<feature type="domain" description="Glucosamine/galactosamine-6-phosphate isomerase" evidence="8">
    <location>
        <begin position="13"/>
        <end position="218"/>
    </location>
</feature>
<comment type="catalytic activity">
    <reaction evidence="1 7">
        <text>6-phospho-D-glucono-1,5-lactone + H2O = 6-phospho-D-gluconate + H(+)</text>
        <dbReference type="Rhea" id="RHEA:12556"/>
        <dbReference type="ChEBI" id="CHEBI:15377"/>
        <dbReference type="ChEBI" id="CHEBI:15378"/>
        <dbReference type="ChEBI" id="CHEBI:57955"/>
        <dbReference type="ChEBI" id="CHEBI:58759"/>
        <dbReference type="EC" id="3.1.1.31"/>
    </reaction>
</comment>
<organism evidence="9 10">
    <name type="scientific">Sphingobium indicum (strain DSM 16413 / CCM 7287 / MTCC 6362 / UT26 / NBRC 101211 / UT26S)</name>
    <name type="common">Sphingobium japonicum</name>
    <dbReference type="NCBI Taxonomy" id="452662"/>
    <lineage>
        <taxon>Bacteria</taxon>
        <taxon>Pseudomonadati</taxon>
        <taxon>Pseudomonadota</taxon>
        <taxon>Alphaproteobacteria</taxon>
        <taxon>Sphingomonadales</taxon>
        <taxon>Sphingomonadaceae</taxon>
        <taxon>Sphingobium</taxon>
    </lineage>
</organism>
<keyword evidence="7 9" id="KW-0378">Hydrolase</keyword>
<evidence type="ECO:0000256" key="2">
    <source>
        <dbReference type="ARBA" id="ARBA00002681"/>
    </source>
</evidence>
<protein>
    <recommendedName>
        <fullName evidence="6 7">6-phosphogluconolactonase</fullName>
        <shortName evidence="7">6PGL</shortName>
        <ecNumber evidence="5 7">3.1.1.31</ecNumber>
    </recommendedName>
</protein>
<dbReference type="KEGG" id="sjp:SJA_C1-20830"/>
<dbReference type="UniPathway" id="UPA00115">
    <property type="reaction ID" value="UER00409"/>
</dbReference>
<dbReference type="eggNOG" id="COG0363">
    <property type="taxonomic scope" value="Bacteria"/>
</dbReference>
<comment type="pathway">
    <text evidence="3 7">Carbohydrate degradation; pentose phosphate pathway; D-ribulose 5-phosphate from D-glucose 6-phosphate (oxidative stage): step 2/3.</text>
</comment>
<dbReference type="PANTHER" id="PTHR11054">
    <property type="entry name" value="6-PHOSPHOGLUCONOLACTONASE"/>
    <property type="match status" value="1"/>
</dbReference>
<evidence type="ECO:0000313" key="10">
    <source>
        <dbReference type="Proteomes" id="UP000007753"/>
    </source>
</evidence>
<dbReference type="InterPro" id="IPR039104">
    <property type="entry name" value="6PGL"/>
</dbReference>
<dbReference type="InterPro" id="IPR006148">
    <property type="entry name" value="Glc/Gal-6P_isomerase"/>
</dbReference>
<evidence type="ECO:0000256" key="7">
    <source>
        <dbReference type="RuleBase" id="RU365095"/>
    </source>
</evidence>
<evidence type="ECO:0000256" key="6">
    <source>
        <dbReference type="ARBA" id="ARBA00020337"/>
    </source>
</evidence>
<reference evidence="9 10" key="1">
    <citation type="journal article" date="2010" name="J. Bacteriol.">
        <title>Complete genome sequence of the representative gamma-hexachlorocyclohexane-degrading bacterium Sphingobium japonicum UT26.</title>
        <authorList>
            <person name="Nagata Y."/>
            <person name="Ohtsubo Y."/>
            <person name="Endo R."/>
            <person name="Ichikawa N."/>
            <person name="Ankai A."/>
            <person name="Oguchi A."/>
            <person name="Fukui S."/>
            <person name="Fujita N."/>
            <person name="Tsuda M."/>
        </authorList>
    </citation>
    <scope>NUCLEOTIDE SEQUENCE [LARGE SCALE GENOMIC DNA]</scope>
    <source>
        <strain evidence="10">DSM 16413 / CCM 7287 / MTCC 6362 / UT26 / NBRC 101211 / UT26S</strain>
    </source>
</reference>
<dbReference type="RefSeq" id="WP_013040369.1">
    <property type="nucleotide sequence ID" value="NC_014006.1"/>
</dbReference>
<name>D4Z2T5_SPHIU</name>
<dbReference type="Gene3D" id="3.40.50.1360">
    <property type="match status" value="1"/>
</dbReference>
<dbReference type="EMBL" id="AP010803">
    <property type="protein sequence ID" value="BAI96917.1"/>
    <property type="molecule type" value="Genomic_DNA"/>
</dbReference>